<evidence type="ECO:0000256" key="4">
    <source>
        <dbReference type="ARBA" id="ARBA00022475"/>
    </source>
</evidence>
<keyword evidence="9 13" id="KW-1133">Transmembrane helix</keyword>
<dbReference type="Pfam" id="PF01292">
    <property type="entry name" value="Ni_hydr_CYTB"/>
    <property type="match status" value="1"/>
</dbReference>
<feature type="transmembrane region" description="Helical" evidence="13">
    <location>
        <begin position="142"/>
        <end position="166"/>
    </location>
</feature>
<dbReference type="InterPro" id="IPR011577">
    <property type="entry name" value="Cyt_b561_bac/Ni-Hgenase"/>
</dbReference>
<dbReference type="SUPFAM" id="SSF81342">
    <property type="entry name" value="Transmembrane di-heme cytochromes"/>
    <property type="match status" value="1"/>
</dbReference>
<feature type="transmembrane region" description="Helical" evidence="13">
    <location>
        <begin position="98"/>
        <end position="122"/>
    </location>
</feature>
<keyword evidence="7" id="KW-0479">Metal-binding</keyword>
<comment type="subcellular location">
    <subcellularLocation>
        <location evidence="2">Cell membrane</location>
        <topology evidence="2">Multi-pass membrane protein</topology>
    </subcellularLocation>
</comment>
<keyword evidence="11 13" id="KW-0472">Membrane</keyword>
<keyword evidence="3" id="KW-0813">Transport</keyword>
<dbReference type="PANTHER" id="PTHR30529">
    <property type="entry name" value="CYTOCHROME B561"/>
    <property type="match status" value="1"/>
</dbReference>
<evidence type="ECO:0000259" key="14">
    <source>
        <dbReference type="Pfam" id="PF01292"/>
    </source>
</evidence>
<keyword evidence="10" id="KW-0408">Iron</keyword>
<keyword evidence="8" id="KW-0249">Electron transport</keyword>
<sequence>MAQPRYTFTQRLLHWLVALLVLGLLCSGTLFWALGYEGIANLFGEDFAATLVTIHKSVGATVLLLTLLRLVLRRRSPAPAYEPPLGKGEQFVGGALHVLLYLGLLAITIGGAVAVVSAGYPLEFFGLSIELPLAENPELAKTLFFYHGLGALAIFVLVLIHTAAGLKHWRLKDGVMTRISLP</sequence>
<accession>A0A4R4ABQ3</accession>
<protein>
    <submittedName>
        <fullName evidence="15">Cytochrome b561</fullName>
    </submittedName>
</protein>
<comment type="caution">
    <text evidence="15">The sequence shown here is derived from an EMBL/GenBank/DDBJ whole genome shotgun (WGS) entry which is preliminary data.</text>
</comment>
<keyword evidence="6 13" id="KW-0812">Transmembrane</keyword>
<dbReference type="InterPro" id="IPR016174">
    <property type="entry name" value="Di-haem_cyt_TM"/>
</dbReference>
<comment type="cofactor">
    <cofactor evidence="1">
        <name>heme b</name>
        <dbReference type="ChEBI" id="CHEBI:60344"/>
    </cofactor>
</comment>
<evidence type="ECO:0000313" key="16">
    <source>
        <dbReference type="Proteomes" id="UP000295247"/>
    </source>
</evidence>
<evidence type="ECO:0000256" key="11">
    <source>
        <dbReference type="ARBA" id="ARBA00023136"/>
    </source>
</evidence>
<evidence type="ECO:0000256" key="7">
    <source>
        <dbReference type="ARBA" id="ARBA00022723"/>
    </source>
</evidence>
<evidence type="ECO:0000256" key="8">
    <source>
        <dbReference type="ARBA" id="ARBA00022982"/>
    </source>
</evidence>
<evidence type="ECO:0000256" key="3">
    <source>
        <dbReference type="ARBA" id="ARBA00022448"/>
    </source>
</evidence>
<evidence type="ECO:0000256" key="12">
    <source>
        <dbReference type="ARBA" id="ARBA00037975"/>
    </source>
</evidence>
<feature type="transmembrane region" description="Helical" evidence="13">
    <location>
        <begin position="47"/>
        <end position="68"/>
    </location>
</feature>
<keyword evidence="5" id="KW-0349">Heme</keyword>
<dbReference type="GO" id="GO:0046872">
    <property type="term" value="F:metal ion binding"/>
    <property type="evidence" value="ECO:0007669"/>
    <property type="project" value="UniProtKB-KW"/>
</dbReference>
<dbReference type="PANTHER" id="PTHR30529:SF1">
    <property type="entry name" value="CYTOCHROME B561 HOMOLOG 2"/>
    <property type="match status" value="1"/>
</dbReference>
<evidence type="ECO:0000256" key="1">
    <source>
        <dbReference type="ARBA" id="ARBA00001970"/>
    </source>
</evidence>
<dbReference type="Proteomes" id="UP000295247">
    <property type="component" value="Unassembled WGS sequence"/>
</dbReference>
<keyword evidence="4" id="KW-1003">Cell membrane</keyword>
<evidence type="ECO:0000256" key="5">
    <source>
        <dbReference type="ARBA" id="ARBA00022617"/>
    </source>
</evidence>
<dbReference type="Gene3D" id="1.20.950.20">
    <property type="entry name" value="Transmembrane di-heme cytochromes, Chain C"/>
    <property type="match status" value="1"/>
</dbReference>
<reference evidence="15 16" key="1">
    <citation type="submission" date="2019-03" db="EMBL/GenBank/DDBJ databases">
        <title>Genomic Encyclopedia of Type Strains, Phase IV (KMG-IV): sequencing the most valuable type-strain genomes for metagenomic binning, comparative biology and taxonomic classification.</title>
        <authorList>
            <person name="Goeker M."/>
        </authorList>
    </citation>
    <scope>NUCLEOTIDE SEQUENCE [LARGE SCALE GENOMIC DNA]</scope>
    <source>
        <strain evidence="15 16">DSM 203</strain>
    </source>
</reference>
<evidence type="ECO:0000256" key="10">
    <source>
        <dbReference type="ARBA" id="ARBA00023004"/>
    </source>
</evidence>
<feature type="domain" description="Cytochrome b561 bacterial/Ni-hydrogenase" evidence="14">
    <location>
        <begin position="5"/>
        <end position="178"/>
    </location>
</feature>
<dbReference type="GO" id="GO:0020037">
    <property type="term" value="F:heme binding"/>
    <property type="evidence" value="ECO:0007669"/>
    <property type="project" value="TreeGrafter"/>
</dbReference>
<evidence type="ECO:0000313" key="15">
    <source>
        <dbReference type="EMBL" id="TCW36325.1"/>
    </source>
</evidence>
<dbReference type="InterPro" id="IPR052168">
    <property type="entry name" value="Cytochrome_b561_oxidase"/>
</dbReference>
<proteinExistence type="inferred from homology"/>
<evidence type="ECO:0000256" key="9">
    <source>
        <dbReference type="ARBA" id="ARBA00022989"/>
    </source>
</evidence>
<dbReference type="RefSeq" id="WP_123141739.1">
    <property type="nucleotide sequence ID" value="NZ_NRRH01000070.1"/>
</dbReference>
<evidence type="ECO:0000256" key="6">
    <source>
        <dbReference type="ARBA" id="ARBA00022692"/>
    </source>
</evidence>
<organism evidence="15 16">
    <name type="scientific">Marichromatium gracile</name>
    <name type="common">Chromatium gracile</name>
    <dbReference type="NCBI Taxonomy" id="1048"/>
    <lineage>
        <taxon>Bacteria</taxon>
        <taxon>Pseudomonadati</taxon>
        <taxon>Pseudomonadota</taxon>
        <taxon>Gammaproteobacteria</taxon>
        <taxon>Chromatiales</taxon>
        <taxon>Chromatiaceae</taxon>
        <taxon>Marichromatium</taxon>
    </lineage>
</organism>
<evidence type="ECO:0000256" key="2">
    <source>
        <dbReference type="ARBA" id="ARBA00004651"/>
    </source>
</evidence>
<gene>
    <name evidence="15" type="ORF">EDC29_104112</name>
</gene>
<name>A0A4R4ABQ3_MARGR</name>
<comment type="similarity">
    <text evidence="12">Belongs to the cytochrome b561 family.</text>
</comment>
<feature type="transmembrane region" description="Helical" evidence="13">
    <location>
        <begin position="12"/>
        <end position="35"/>
    </location>
</feature>
<dbReference type="EMBL" id="SMDC01000004">
    <property type="protein sequence ID" value="TCW36325.1"/>
    <property type="molecule type" value="Genomic_DNA"/>
</dbReference>
<dbReference type="GO" id="GO:0005886">
    <property type="term" value="C:plasma membrane"/>
    <property type="evidence" value="ECO:0007669"/>
    <property type="project" value="UniProtKB-SubCell"/>
</dbReference>
<evidence type="ECO:0000256" key="13">
    <source>
        <dbReference type="SAM" id="Phobius"/>
    </source>
</evidence>
<dbReference type="AlphaFoldDB" id="A0A4R4ABQ3"/>
<dbReference type="GO" id="GO:0022904">
    <property type="term" value="P:respiratory electron transport chain"/>
    <property type="evidence" value="ECO:0007669"/>
    <property type="project" value="InterPro"/>
</dbReference>
<dbReference type="GO" id="GO:0009055">
    <property type="term" value="F:electron transfer activity"/>
    <property type="evidence" value="ECO:0007669"/>
    <property type="project" value="InterPro"/>
</dbReference>